<evidence type="ECO:0000256" key="4">
    <source>
        <dbReference type="SAM" id="Coils"/>
    </source>
</evidence>
<keyword evidence="3" id="KW-0999">Mitochondrion inner membrane</keyword>
<proteinExistence type="inferred from homology"/>
<reference evidence="5 6" key="1">
    <citation type="submission" date="2024-07" db="EMBL/GenBank/DDBJ databases">
        <title>Draft sequence of the Neodothiora populina.</title>
        <authorList>
            <person name="Drown D.D."/>
            <person name="Schuette U.S."/>
            <person name="Buechlein A.B."/>
            <person name="Rusch D.R."/>
            <person name="Winton L.W."/>
            <person name="Adams G.A."/>
        </authorList>
    </citation>
    <scope>NUCLEOTIDE SEQUENCE [LARGE SCALE GENOMIC DNA]</scope>
    <source>
        <strain evidence="5 6">CPC 39397</strain>
    </source>
</reference>
<evidence type="ECO:0000313" key="5">
    <source>
        <dbReference type="EMBL" id="KAL1311681.1"/>
    </source>
</evidence>
<keyword evidence="3" id="KW-0472">Membrane</keyword>
<keyword evidence="2" id="KW-1015">Disulfide bond</keyword>
<sequence>MHPHLHTKDNTNCEEIMTALDECHARGFLWKSMGMCTNVKYQVTLCLRGERLARTRENREKAKEKRAKVEQKWAEIEANS</sequence>
<protein>
    <recommendedName>
        <fullName evidence="3">COX assembly mitochondrial protein</fullName>
    </recommendedName>
</protein>
<dbReference type="RefSeq" id="XP_069204530.1">
    <property type="nucleotide sequence ID" value="XM_069341017.1"/>
</dbReference>
<dbReference type="InterPro" id="IPR013892">
    <property type="entry name" value="Cyt_c_biogenesis_Cmc1-like"/>
</dbReference>
<evidence type="ECO:0000256" key="1">
    <source>
        <dbReference type="ARBA" id="ARBA00007347"/>
    </source>
</evidence>
<keyword evidence="4" id="KW-0175">Coiled coil</keyword>
<comment type="similarity">
    <text evidence="1 3">Belongs to the CMC family.</text>
</comment>
<accession>A0ABR3PQD5</accession>
<dbReference type="Proteomes" id="UP001562354">
    <property type="component" value="Unassembled WGS sequence"/>
</dbReference>
<dbReference type="GeneID" id="95975488"/>
<organism evidence="5 6">
    <name type="scientific">Neodothiora populina</name>
    <dbReference type="NCBI Taxonomy" id="2781224"/>
    <lineage>
        <taxon>Eukaryota</taxon>
        <taxon>Fungi</taxon>
        <taxon>Dikarya</taxon>
        <taxon>Ascomycota</taxon>
        <taxon>Pezizomycotina</taxon>
        <taxon>Dothideomycetes</taxon>
        <taxon>Dothideomycetidae</taxon>
        <taxon>Dothideales</taxon>
        <taxon>Dothioraceae</taxon>
        <taxon>Neodothiora</taxon>
    </lineage>
</organism>
<dbReference type="EMBL" id="JBFMKM010000001">
    <property type="protein sequence ID" value="KAL1311681.1"/>
    <property type="molecule type" value="Genomic_DNA"/>
</dbReference>
<keyword evidence="6" id="KW-1185">Reference proteome</keyword>
<comment type="caution">
    <text evidence="5">The sequence shown here is derived from an EMBL/GenBank/DDBJ whole genome shotgun (WGS) entry which is preliminary data.</text>
</comment>
<name>A0ABR3PQD5_9PEZI</name>
<keyword evidence="3" id="KW-0496">Mitochondrion</keyword>
<dbReference type="Pfam" id="PF08583">
    <property type="entry name" value="Cmc1"/>
    <property type="match status" value="1"/>
</dbReference>
<feature type="coiled-coil region" evidence="4">
    <location>
        <begin position="52"/>
        <end position="79"/>
    </location>
</feature>
<evidence type="ECO:0000256" key="3">
    <source>
        <dbReference type="RuleBase" id="RU364104"/>
    </source>
</evidence>
<evidence type="ECO:0000256" key="2">
    <source>
        <dbReference type="ARBA" id="ARBA00023157"/>
    </source>
</evidence>
<evidence type="ECO:0000313" key="6">
    <source>
        <dbReference type="Proteomes" id="UP001562354"/>
    </source>
</evidence>
<keyword evidence="3" id="KW-0143">Chaperone</keyword>
<comment type="function">
    <text evidence="3">Required for mitochondrial cytochrome c oxidase (COX) assembly and respiration.</text>
</comment>
<comment type="subcellular location">
    <subcellularLocation>
        <location evidence="3">Mitochondrion inner membrane</location>
    </subcellularLocation>
</comment>
<gene>
    <name evidence="5" type="ORF">AAFC00_001785</name>
</gene>